<name>A0AAE0FVB7_9CHLO</name>
<dbReference type="CDD" id="cd07023">
    <property type="entry name" value="S49_Sppa_N_C"/>
    <property type="match status" value="1"/>
</dbReference>
<feature type="non-terminal residue" evidence="12">
    <location>
        <position position="1"/>
    </location>
</feature>
<reference evidence="12 13" key="1">
    <citation type="journal article" date="2015" name="Genome Biol. Evol.">
        <title>Comparative Genomics of a Bacterivorous Green Alga Reveals Evolutionary Causalities and Consequences of Phago-Mixotrophic Mode of Nutrition.</title>
        <authorList>
            <person name="Burns J.A."/>
            <person name="Paasch A."/>
            <person name="Narechania A."/>
            <person name="Kim E."/>
        </authorList>
    </citation>
    <scope>NUCLEOTIDE SEQUENCE [LARGE SCALE GENOMIC DNA]</scope>
    <source>
        <strain evidence="12 13">PLY_AMNH</strain>
    </source>
</reference>
<evidence type="ECO:0000313" key="13">
    <source>
        <dbReference type="Proteomes" id="UP001190700"/>
    </source>
</evidence>
<feature type="domain" description="Peptidase S49" evidence="10">
    <location>
        <begin position="265"/>
        <end position="409"/>
    </location>
</feature>
<evidence type="ECO:0000256" key="3">
    <source>
        <dbReference type="ARBA" id="ARBA00022475"/>
    </source>
</evidence>
<dbReference type="Pfam" id="PF01343">
    <property type="entry name" value="Peptidase_S49"/>
    <property type="match status" value="1"/>
</dbReference>
<dbReference type="PANTHER" id="PTHR42987">
    <property type="entry name" value="PEPTIDASE S49"/>
    <property type="match status" value="1"/>
</dbReference>
<accession>A0AAE0FVB7</accession>
<feature type="domain" description="Peptidase S49 N-terminal proteobacteria" evidence="11">
    <location>
        <begin position="171"/>
        <end position="261"/>
    </location>
</feature>
<dbReference type="GO" id="GO:0006508">
    <property type="term" value="P:proteolysis"/>
    <property type="evidence" value="ECO:0007669"/>
    <property type="project" value="UniProtKB-KW"/>
</dbReference>
<dbReference type="Gene3D" id="6.20.330.10">
    <property type="match status" value="1"/>
</dbReference>
<keyword evidence="9" id="KW-0472">Membrane</keyword>
<evidence type="ECO:0000256" key="5">
    <source>
        <dbReference type="ARBA" id="ARBA00022692"/>
    </source>
</evidence>
<dbReference type="InterPro" id="IPR002142">
    <property type="entry name" value="Peptidase_S49"/>
</dbReference>
<evidence type="ECO:0000256" key="1">
    <source>
        <dbReference type="ARBA" id="ARBA00004236"/>
    </source>
</evidence>
<dbReference type="SUPFAM" id="SSF52096">
    <property type="entry name" value="ClpP/crotonase"/>
    <property type="match status" value="1"/>
</dbReference>
<keyword evidence="8" id="KW-1133">Transmembrane helix</keyword>
<evidence type="ECO:0000256" key="9">
    <source>
        <dbReference type="ARBA" id="ARBA00023136"/>
    </source>
</evidence>
<comment type="similarity">
    <text evidence="2">Belongs to the peptidase S49 family.</text>
</comment>
<keyword evidence="13" id="KW-1185">Reference proteome</keyword>
<dbReference type="GO" id="GO:0005886">
    <property type="term" value="C:plasma membrane"/>
    <property type="evidence" value="ECO:0007669"/>
    <property type="project" value="UniProtKB-SubCell"/>
</dbReference>
<organism evidence="12 13">
    <name type="scientific">Cymbomonas tetramitiformis</name>
    <dbReference type="NCBI Taxonomy" id="36881"/>
    <lineage>
        <taxon>Eukaryota</taxon>
        <taxon>Viridiplantae</taxon>
        <taxon>Chlorophyta</taxon>
        <taxon>Pyramimonadophyceae</taxon>
        <taxon>Pyramimonadales</taxon>
        <taxon>Pyramimonadaceae</taxon>
        <taxon>Cymbomonas</taxon>
    </lineage>
</organism>
<dbReference type="EMBL" id="LGRX02013609">
    <property type="protein sequence ID" value="KAK3265896.1"/>
    <property type="molecule type" value="Genomic_DNA"/>
</dbReference>
<dbReference type="PANTHER" id="PTHR42987:SF4">
    <property type="entry name" value="PROTEASE SOHB-RELATED"/>
    <property type="match status" value="1"/>
</dbReference>
<keyword evidence="6" id="KW-0378">Hydrolase</keyword>
<comment type="subcellular location">
    <subcellularLocation>
        <location evidence="1">Cell membrane</location>
    </subcellularLocation>
</comment>
<dbReference type="InterPro" id="IPR013703">
    <property type="entry name" value="Peptidase_S49_N_proteobac"/>
</dbReference>
<evidence type="ECO:0000259" key="11">
    <source>
        <dbReference type="Pfam" id="PF08496"/>
    </source>
</evidence>
<dbReference type="AlphaFoldDB" id="A0AAE0FVB7"/>
<protein>
    <submittedName>
        <fullName evidence="12">Uncharacterized protein</fullName>
    </submittedName>
</protein>
<evidence type="ECO:0000256" key="2">
    <source>
        <dbReference type="ARBA" id="ARBA00008683"/>
    </source>
</evidence>
<gene>
    <name evidence="12" type="ORF">CYMTET_25450</name>
</gene>
<evidence type="ECO:0000256" key="7">
    <source>
        <dbReference type="ARBA" id="ARBA00022825"/>
    </source>
</evidence>
<dbReference type="GO" id="GO:0004252">
    <property type="term" value="F:serine-type endopeptidase activity"/>
    <property type="evidence" value="ECO:0007669"/>
    <property type="project" value="InterPro"/>
</dbReference>
<evidence type="ECO:0000256" key="6">
    <source>
        <dbReference type="ARBA" id="ARBA00022801"/>
    </source>
</evidence>
<dbReference type="NCBIfam" id="NF008745">
    <property type="entry name" value="PRK11778.1"/>
    <property type="match status" value="1"/>
</dbReference>
<evidence type="ECO:0000313" key="12">
    <source>
        <dbReference type="EMBL" id="KAK3265896.1"/>
    </source>
</evidence>
<keyword evidence="4" id="KW-0645">Protease</keyword>
<keyword evidence="3" id="KW-1003">Cell membrane</keyword>
<evidence type="ECO:0000256" key="8">
    <source>
        <dbReference type="ARBA" id="ARBA00022989"/>
    </source>
</evidence>
<dbReference type="InterPro" id="IPR047272">
    <property type="entry name" value="S49_SppA_C"/>
</dbReference>
<dbReference type="InterPro" id="IPR029045">
    <property type="entry name" value="ClpP/crotonase-like_dom_sf"/>
</dbReference>
<comment type="caution">
    <text evidence="12">The sequence shown here is derived from an EMBL/GenBank/DDBJ whole genome shotgun (WGS) entry which is preliminary data.</text>
</comment>
<proteinExistence type="inferred from homology"/>
<dbReference type="Gene3D" id="3.90.226.10">
    <property type="entry name" value="2-enoyl-CoA Hydratase, Chain A, domain 1"/>
    <property type="match status" value="1"/>
</dbReference>
<evidence type="ECO:0000259" key="10">
    <source>
        <dbReference type="Pfam" id="PF01343"/>
    </source>
</evidence>
<keyword evidence="7" id="KW-0720">Serine protease</keyword>
<sequence>LIPLLKIAVGGGIAVTSLKYLKKRKDEETPLQQLLGVKKKDELDTKTVQVTRLNDAYTARRALVVEKTSGAAAAQQVREDARNRKVMGGWSEFVDGLSPDKRDSVIKALKTYAKAEEERTKDLKEVREEWRESMLESSLTGFFSPISRFSLEDAAKEQYVNEAELLSTLRAELSDKQAKALAKTIASAGTLLVDTENLEVSNTDTVFVLEFEGDTQASQVTALSNEVSTILSMPRKPTEVVLKLASPGGTVTGYGLAAAELNRLVSQGIQLTVCIDQLAASGGYLMACVANKILCSPYAAIGSIGVISQLPNVAERLEREGIDFIQTTAGKWKRTVTPFKKPTEDELAKQQEDIMMVYRQFADTVATNRPNVTIEQVATGEVWFGREAVSRGLVDGLTTSSDYIQGRMQDGAELFLLKQGAPQSELSQLLGASMQQLGGAKNGGLLSGLVQAGEQYQGDILPQIKALPLNVRLELVKNLFL</sequence>
<evidence type="ECO:0000256" key="4">
    <source>
        <dbReference type="ARBA" id="ARBA00022670"/>
    </source>
</evidence>
<dbReference type="Proteomes" id="UP001190700">
    <property type="component" value="Unassembled WGS sequence"/>
</dbReference>
<dbReference type="Pfam" id="PF08496">
    <property type="entry name" value="Peptidase_S49_N"/>
    <property type="match status" value="1"/>
</dbReference>
<keyword evidence="5" id="KW-0812">Transmembrane</keyword>